<gene>
    <name evidence="1" type="ORF">L6164_011860</name>
</gene>
<protein>
    <submittedName>
        <fullName evidence="1">Uncharacterized protein</fullName>
    </submittedName>
</protein>
<comment type="caution">
    <text evidence="1">The sequence shown here is derived from an EMBL/GenBank/DDBJ whole genome shotgun (WGS) entry which is preliminary data.</text>
</comment>
<accession>A0ACB9P8F9</accession>
<keyword evidence="2" id="KW-1185">Reference proteome</keyword>
<name>A0ACB9P8F9_BAUVA</name>
<evidence type="ECO:0000313" key="2">
    <source>
        <dbReference type="Proteomes" id="UP000828941"/>
    </source>
</evidence>
<reference evidence="1 2" key="1">
    <citation type="journal article" date="2022" name="DNA Res.">
        <title>Chromosomal-level genome assembly of the orchid tree Bauhinia variegata (Leguminosae; Cercidoideae) supports the allotetraploid origin hypothesis of Bauhinia.</title>
        <authorList>
            <person name="Zhong Y."/>
            <person name="Chen Y."/>
            <person name="Zheng D."/>
            <person name="Pang J."/>
            <person name="Liu Y."/>
            <person name="Luo S."/>
            <person name="Meng S."/>
            <person name="Qian L."/>
            <person name="Wei D."/>
            <person name="Dai S."/>
            <person name="Zhou R."/>
        </authorList>
    </citation>
    <scope>NUCLEOTIDE SEQUENCE [LARGE SCALE GENOMIC DNA]</scope>
    <source>
        <strain evidence="1">BV-YZ2020</strain>
    </source>
</reference>
<dbReference type="EMBL" id="CM039430">
    <property type="protein sequence ID" value="KAI4344661.1"/>
    <property type="molecule type" value="Genomic_DNA"/>
</dbReference>
<evidence type="ECO:0000313" key="1">
    <source>
        <dbReference type="EMBL" id="KAI4344661.1"/>
    </source>
</evidence>
<sequence>MVEPVKLRPPFVCEICTETKTVQESFSINGCSHTYCTECITMYVASKLQENIINIRCPVPKCISVLEPHDCCPILPTEVFDRWGKALCEAVIVASEKFYCPFKDCSALLINDGKEAVKESECPYCWRLFCAQCKVPWHAGIDCTDFQKLNRDERQREDIMLMELAQNKNWRRCPECGFYVEKSTGCMYMKCRCGIAFCYSCGTVSTSNSHNCSKCGR</sequence>
<dbReference type="Proteomes" id="UP000828941">
    <property type="component" value="Chromosome 5"/>
</dbReference>
<organism evidence="1 2">
    <name type="scientific">Bauhinia variegata</name>
    <name type="common">Purple orchid tree</name>
    <name type="synonym">Phanera variegata</name>
    <dbReference type="NCBI Taxonomy" id="167791"/>
    <lineage>
        <taxon>Eukaryota</taxon>
        <taxon>Viridiplantae</taxon>
        <taxon>Streptophyta</taxon>
        <taxon>Embryophyta</taxon>
        <taxon>Tracheophyta</taxon>
        <taxon>Spermatophyta</taxon>
        <taxon>Magnoliopsida</taxon>
        <taxon>eudicotyledons</taxon>
        <taxon>Gunneridae</taxon>
        <taxon>Pentapetalae</taxon>
        <taxon>rosids</taxon>
        <taxon>fabids</taxon>
        <taxon>Fabales</taxon>
        <taxon>Fabaceae</taxon>
        <taxon>Cercidoideae</taxon>
        <taxon>Cercideae</taxon>
        <taxon>Bauhiniinae</taxon>
        <taxon>Bauhinia</taxon>
    </lineage>
</organism>
<proteinExistence type="predicted"/>